<keyword evidence="2" id="KW-0547">Nucleotide-binding</keyword>
<dbReference type="Pfam" id="PF02769">
    <property type="entry name" value="AIRS_C"/>
    <property type="match status" value="1"/>
</dbReference>
<feature type="domain" description="PurM-like C-terminal" evidence="7">
    <location>
        <begin position="118"/>
        <end position="205"/>
    </location>
</feature>
<dbReference type="SUPFAM" id="SSF56042">
    <property type="entry name" value="PurM C-terminal domain-like"/>
    <property type="match status" value="1"/>
</dbReference>
<dbReference type="Gene3D" id="3.90.650.10">
    <property type="entry name" value="PurM-like C-terminal domain"/>
    <property type="match status" value="1"/>
</dbReference>
<comment type="caution">
    <text evidence="8">The sequence shown here is derived from an EMBL/GenBank/DDBJ whole genome shotgun (WGS) entry which is preliminary data.</text>
</comment>
<dbReference type="EMBL" id="AUZX01001169">
    <property type="protein sequence ID" value="EQD79791.1"/>
    <property type="molecule type" value="Genomic_DNA"/>
</dbReference>
<evidence type="ECO:0000259" key="7">
    <source>
        <dbReference type="Pfam" id="PF02769"/>
    </source>
</evidence>
<keyword evidence="1 8" id="KW-0808">Transferase</keyword>
<dbReference type="InterPro" id="IPR036921">
    <property type="entry name" value="PurM-like_N_sf"/>
</dbReference>
<dbReference type="GO" id="GO:0016260">
    <property type="term" value="P:selenocysteine biosynthetic process"/>
    <property type="evidence" value="ECO:0007669"/>
    <property type="project" value="TreeGrafter"/>
</dbReference>
<keyword evidence="3 8" id="KW-0418">Kinase</keyword>
<dbReference type="Pfam" id="PF00586">
    <property type="entry name" value="AIRS"/>
    <property type="match status" value="1"/>
</dbReference>
<evidence type="ECO:0000256" key="2">
    <source>
        <dbReference type="ARBA" id="ARBA00022741"/>
    </source>
</evidence>
<keyword evidence="4" id="KW-0067">ATP-binding</keyword>
<proteinExistence type="predicted"/>
<dbReference type="Gene3D" id="3.30.1330.10">
    <property type="entry name" value="PurM-like, N-terminal domain"/>
    <property type="match status" value="1"/>
</dbReference>
<evidence type="ECO:0000256" key="5">
    <source>
        <dbReference type="ARBA" id="ARBA00023266"/>
    </source>
</evidence>
<dbReference type="SUPFAM" id="SSF55326">
    <property type="entry name" value="PurM N-terminal domain-like"/>
    <property type="match status" value="1"/>
</dbReference>
<dbReference type="GO" id="GO:0004756">
    <property type="term" value="F:selenide, water dikinase activity"/>
    <property type="evidence" value="ECO:0007669"/>
    <property type="project" value="UniProtKB-EC"/>
</dbReference>
<dbReference type="GO" id="GO:0005524">
    <property type="term" value="F:ATP binding"/>
    <property type="evidence" value="ECO:0007669"/>
    <property type="project" value="UniProtKB-KW"/>
</dbReference>
<dbReference type="PANTHER" id="PTHR10256:SF0">
    <property type="entry name" value="INACTIVE SELENIDE, WATER DIKINASE-LIKE PROTEIN-RELATED"/>
    <property type="match status" value="1"/>
</dbReference>
<protein>
    <submittedName>
        <fullName evidence="8">Selenide, water dikinase</fullName>
        <ecNumber evidence="8">2.7.9.3</ecNumber>
    </submittedName>
</protein>
<dbReference type="InterPro" id="IPR036676">
    <property type="entry name" value="PurM-like_C_sf"/>
</dbReference>
<feature type="domain" description="PurM-like N-terminal" evidence="6">
    <location>
        <begin position="2"/>
        <end position="105"/>
    </location>
</feature>
<dbReference type="PANTHER" id="PTHR10256">
    <property type="entry name" value="SELENIDE, WATER DIKINASE"/>
    <property type="match status" value="1"/>
</dbReference>
<evidence type="ECO:0000313" key="8">
    <source>
        <dbReference type="EMBL" id="EQD79791.1"/>
    </source>
</evidence>
<evidence type="ECO:0000256" key="3">
    <source>
        <dbReference type="ARBA" id="ARBA00022777"/>
    </source>
</evidence>
<keyword evidence="5" id="KW-0711">Selenium</keyword>
<name>T1C2V3_9ZZZZ</name>
<reference evidence="8" key="1">
    <citation type="submission" date="2013-08" db="EMBL/GenBank/DDBJ databases">
        <authorList>
            <person name="Mendez C."/>
            <person name="Richter M."/>
            <person name="Ferrer M."/>
            <person name="Sanchez J."/>
        </authorList>
    </citation>
    <scope>NUCLEOTIDE SEQUENCE</scope>
</reference>
<evidence type="ECO:0000256" key="1">
    <source>
        <dbReference type="ARBA" id="ARBA00022679"/>
    </source>
</evidence>
<dbReference type="GO" id="GO:0005737">
    <property type="term" value="C:cytoplasm"/>
    <property type="evidence" value="ECO:0007669"/>
    <property type="project" value="TreeGrafter"/>
</dbReference>
<dbReference type="InterPro" id="IPR004536">
    <property type="entry name" value="SPS/SelD"/>
</dbReference>
<dbReference type="CDD" id="cd02195">
    <property type="entry name" value="SelD"/>
    <property type="match status" value="1"/>
</dbReference>
<dbReference type="InterPro" id="IPR010918">
    <property type="entry name" value="PurM-like_C_dom"/>
</dbReference>
<dbReference type="NCBIfam" id="TIGR00476">
    <property type="entry name" value="selD"/>
    <property type="match status" value="1"/>
</dbReference>
<accession>T1C2V3</accession>
<dbReference type="InterPro" id="IPR016188">
    <property type="entry name" value="PurM-like_N"/>
</dbReference>
<evidence type="ECO:0000259" key="6">
    <source>
        <dbReference type="Pfam" id="PF00586"/>
    </source>
</evidence>
<dbReference type="AlphaFoldDB" id="T1C2V3"/>
<evidence type="ECO:0000256" key="4">
    <source>
        <dbReference type="ARBA" id="ARBA00022840"/>
    </source>
</evidence>
<organism evidence="8">
    <name type="scientific">mine drainage metagenome</name>
    <dbReference type="NCBI Taxonomy" id="410659"/>
    <lineage>
        <taxon>unclassified sequences</taxon>
        <taxon>metagenomes</taxon>
        <taxon>ecological metagenomes</taxon>
    </lineage>
</organism>
<sequence>GVYLLDDDTALVQSVDYFTPVLDDPYDYGQAAAANALSDIYAMGARPLTALNLLGYPPGELPAEVVSRIIQGGADKVRESGAVVLGGHTVDDNEPKFGYAVVGVARPDRLLTKSGATAGDLLVLTKPIGVGVLTSAIKKVDVPTSLVREVTEVMVHLNRVGQDLAPLGVRAATDITGFGLLGHAGEMARASGLGLRIQSPGRVARDSPLRWE</sequence>
<dbReference type="EC" id="2.7.9.3" evidence="8"/>
<reference evidence="8" key="2">
    <citation type="journal article" date="2014" name="ISME J.">
        <title>Microbial stratification in low pH oxic and suboxic macroscopic growths along an acid mine drainage.</title>
        <authorList>
            <person name="Mendez-Garcia C."/>
            <person name="Mesa V."/>
            <person name="Sprenger R.R."/>
            <person name="Richter M."/>
            <person name="Diez M.S."/>
            <person name="Solano J."/>
            <person name="Bargiela R."/>
            <person name="Golyshina O.V."/>
            <person name="Manteca A."/>
            <person name="Ramos J.L."/>
            <person name="Gallego J.R."/>
            <person name="Llorente I."/>
            <person name="Martins Dos Santos V.A."/>
            <person name="Jensen O.N."/>
            <person name="Pelaez A.I."/>
            <person name="Sanchez J."/>
            <person name="Ferrer M."/>
        </authorList>
    </citation>
    <scope>NUCLEOTIDE SEQUENCE</scope>
</reference>
<gene>
    <name evidence="8" type="ORF">B1A_01541</name>
</gene>
<feature type="non-terminal residue" evidence="8">
    <location>
        <position position="1"/>
    </location>
</feature>
<feature type="non-terminal residue" evidence="8">
    <location>
        <position position="212"/>
    </location>
</feature>